<feature type="transmembrane region" description="Helical" evidence="2">
    <location>
        <begin position="453"/>
        <end position="472"/>
    </location>
</feature>
<dbReference type="SUPFAM" id="SSF103473">
    <property type="entry name" value="MFS general substrate transporter"/>
    <property type="match status" value="1"/>
</dbReference>
<feature type="transmembrane region" description="Helical" evidence="2">
    <location>
        <begin position="159"/>
        <end position="183"/>
    </location>
</feature>
<dbReference type="EMBL" id="JIBK01000046">
    <property type="protein sequence ID" value="POM84580.1"/>
    <property type="molecule type" value="Genomic_DNA"/>
</dbReference>
<feature type="transmembrane region" description="Helical" evidence="2">
    <location>
        <begin position="260"/>
        <end position="283"/>
    </location>
</feature>
<name>A0A2P4Z3J9_9CRYT</name>
<feature type="compositionally biased region" description="Polar residues" evidence="1">
    <location>
        <begin position="8"/>
        <end position="27"/>
    </location>
</feature>
<dbReference type="OrthoDB" id="342964at2759"/>
<protein>
    <submittedName>
        <fullName evidence="3">Uncharacterized protein</fullName>
    </submittedName>
</protein>
<reference evidence="3 4" key="1">
    <citation type="submission" date="2014-04" db="EMBL/GenBank/DDBJ databases">
        <title>Comparative Genomics of Cryptosporidium Species.</title>
        <authorList>
            <person name="Silva J.C."/>
            <person name="Su Q."/>
            <person name="Chalmers R."/>
            <person name="Chibucos M.C."/>
            <person name="Elwin K."/>
            <person name="Godinez A."/>
            <person name="Guo F."/>
            <person name="Huynh K."/>
            <person name="Orvis J."/>
            <person name="Ott S."/>
            <person name="Sadzewicz L."/>
            <person name="Sengamalay N."/>
            <person name="Shetty A."/>
            <person name="Sun M."/>
            <person name="Tallon L."/>
            <person name="Xiao L."/>
            <person name="Zhang H."/>
            <person name="Fraser C.M."/>
            <person name="Zhu G."/>
            <person name="Kissinger J."/>
            <person name="Widmer G."/>
        </authorList>
    </citation>
    <scope>NUCLEOTIDE SEQUENCE [LARGE SCALE GENOMIC DNA]</scope>
    <source>
        <strain evidence="3 4">UKMEL1</strain>
    </source>
</reference>
<comment type="caution">
    <text evidence="3">The sequence shown here is derived from an EMBL/GenBank/DDBJ whole genome shotgun (WGS) entry which is preliminary data.</text>
</comment>
<keyword evidence="2" id="KW-0472">Membrane</keyword>
<dbReference type="VEuPathDB" id="CryptoDB:CmeUKMEL1_13105"/>
<keyword evidence="2" id="KW-1133">Transmembrane helix</keyword>
<gene>
    <name evidence="3" type="ORF">CmeUKMEL1_13105</name>
</gene>
<evidence type="ECO:0000256" key="1">
    <source>
        <dbReference type="SAM" id="MobiDB-lite"/>
    </source>
</evidence>
<feature type="transmembrane region" description="Helical" evidence="2">
    <location>
        <begin position="315"/>
        <end position="338"/>
    </location>
</feature>
<feature type="transmembrane region" description="Helical" evidence="2">
    <location>
        <begin position="72"/>
        <end position="92"/>
    </location>
</feature>
<feature type="transmembrane region" description="Helical" evidence="2">
    <location>
        <begin position="99"/>
        <end position="115"/>
    </location>
</feature>
<dbReference type="AlphaFoldDB" id="A0A2P4Z3J9"/>
<evidence type="ECO:0000313" key="3">
    <source>
        <dbReference type="EMBL" id="POM84580.1"/>
    </source>
</evidence>
<feature type="transmembrane region" description="Helical" evidence="2">
    <location>
        <begin position="366"/>
        <end position="391"/>
    </location>
</feature>
<feature type="transmembrane region" description="Helical" evidence="2">
    <location>
        <begin position="535"/>
        <end position="558"/>
    </location>
</feature>
<feature type="transmembrane region" description="Helical" evidence="2">
    <location>
        <begin position="411"/>
        <end position="432"/>
    </location>
</feature>
<sequence>MIREETTSSDFTSDYSEGSQNATTTKSKPISHSFKFTLFMCLLQGFSERLFINMLLFGYIWGTSAVYLNSEWILFSQRLIGCIGFLFWSLVCNYLKPQVVLSISFIVCGLISMIQPFSSSYITLILCKYLLSFSYGALEPSVQVISTNYRLNSPETAKLFGAVSCYKSFGSFLSIAVSTMVYLKGNDEVVTTYSRIIWIITGGVSILISLILSTSIYKDFKNSNNNSALEMFLKDNYYYWKLESNISNYSNENRDKVKIISIYFVIFSAGLFTSIVSEIYSFYQITSSFSFERYEDFGFNGDHTGAYLLSLNLTYYALNCVVFLLGSAIGSLIFAILYKNLFGLTKKFKERFEIDSITPLGKMNSISILCLSLISVVIFFMLNLILIHFIFEIPNISKFSIIDIVPNSFNLYWIIPHMVAVFFMGSFLTTLMEVIPRFQLFNLNKSSTSVVSYGFYLMITGIFSDPSLYKYIRLFVPENNYTISIAGNSSFNIIPSIFHNPIKKLFPIHLISKLAKMGFPNNYIYYQELQMSSSIYSIFFYALISLIILICLLIKLILCKRSSKRMYLN</sequence>
<feature type="region of interest" description="Disordered" evidence="1">
    <location>
        <begin position="1"/>
        <end position="27"/>
    </location>
</feature>
<evidence type="ECO:0000256" key="2">
    <source>
        <dbReference type="SAM" id="Phobius"/>
    </source>
</evidence>
<evidence type="ECO:0000313" key="4">
    <source>
        <dbReference type="Proteomes" id="UP000236928"/>
    </source>
</evidence>
<feature type="transmembrane region" description="Helical" evidence="2">
    <location>
        <begin position="121"/>
        <end position="138"/>
    </location>
</feature>
<organism evidence="3 4">
    <name type="scientific">Cryptosporidium meleagridis</name>
    <dbReference type="NCBI Taxonomy" id="93969"/>
    <lineage>
        <taxon>Eukaryota</taxon>
        <taxon>Sar</taxon>
        <taxon>Alveolata</taxon>
        <taxon>Apicomplexa</taxon>
        <taxon>Conoidasida</taxon>
        <taxon>Coccidia</taxon>
        <taxon>Eucoccidiorida</taxon>
        <taxon>Eimeriorina</taxon>
        <taxon>Cryptosporidiidae</taxon>
        <taxon>Cryptosporidium</taxon>
    </lineage>
</organism>
<dbReference type="InterPro" id="IPR036259">
    <property type="entry name" value="MFS_trans_sf"/>
</dbReference>
<proteinExistence type="predicted"/>
<keyword evidence="4" id="KW-1185">Reference proteome</keyword>
<feature type="transmembrane region" description="Helical" evidence="2">
    <location>
        <begin position="195"/>
        <end position="217"/>
    </location>
</feature>
<dbReference type="Proteomes" id="UP000236928">
    <property type="component" value="Unassembled WGS sequence"/>
</dbReference>
<accession>A0A2P4Z3J9</accession>
<keyword evidence="2" id="KW-0812">Transmembrane</keyword>